<keyword evidence="2" id="KW-0808">Transferase</keyword>
<dbReference type="FunFam" id="3.90.1410.10:FF:000007">
    <property type="entry name" value="Ribosomal lysine N-methyltransferase 4"/>
    <property type="match status" value="1"/>
</dbReference>
<dbReference type="Gene3D" id="3.90.1420.10">
    <property type="entry name" value="Rubisco LSMT, substrate-binding domain"/>
    <property type="match status" value="1"/>
</dbReference>
<feature type="region of interest" description="Disordered" evidence="4">
    <location>
        <begin position="188"/>
        <end position="207"/>
    </location>
</feature>
<dbReference type="PANTHER" id="PTHR13271">
    <property type="entry name" value="UNCHARACTERIZED PUTATIVE METHYLTRANSFERASE"/>
    <property type="match status" value="1"/>
</dbReference>
<protein>
    <submittedName>
        <fullName evidence="6">Ribosomal lysine N-methyltransferase 4</fullName>
    </submittedName>
</protein>
<keyword evidence="3" id="KW-0949">S-adenosyl-L-methionine</keyword>
<evidence type="ECO:0000313" key="6">
    <source>
        <dbReference type="EMBL" id="KAK3673576.1"/>
    </source>
</evidence>
<feature type="domain" description="SET" evidence="5">
    <location>
        <begin position="24"/>
        <end position="256"/>
    </location>
</feature>
<evidence type="ECO:0000256" key="4">
    <source>
        <dbReference type="SAM" id="MobiDB-lite"/>
    </source>
</evidence>
<comment type="caution">
    <text evidence="6">The sequence shown here is derived from an EMBL/GenBank/DDBJ whole genome shotgun (WGS) entry which is preliminary data.</text>
</comment>
<dbReference type="InterPro" id="IPR046341">
    <property type="entry name" value="SET_dom_sf"/>
</dbReference>
<evidence type="ECO:0000256" key="2">
    <source>
        <dbReference type="ARBA" id="ARBA00022679"/>
    </source>
</evidence>
<feature type="region of interest" description="Disordered" evidence="4">
    <location>
        <begin position="426"/>
        <end position="451"/>
    </location>
</feature>
<sequence length="451" mass="50519">MEDFDEASTSFISWLHSNNTTISDKIELADLRQHGAGRGVLSKEDIADDEELFSIPRSSILTIQTSNLSAAIKAKLDDPWIGLIAAMVFEHQQGPESKWKPYFDVLPTTFDTLMFWSEEELKWLQGSAVVTKIGKESADASFKDQILPLVRSHADDFRLASVSDEDVLELCHRMGSTIMAYAFDLEKPSNDEQAQGNEEWEEDEEENLHKGMVPLADMLNADADRNNAKLFYEEDKVIMKSIRAIKSGEEIFNDYGPLPTADVLRRYGYTTPNYAQYDVVEIPLHDIKSAARIQAKTKEAQVEGRLQYLETEDALDDAYDVARSGQEEVPQFSDELCVLVNTLTLPQGEFEQFKKRSKLPKPTLSAAAIAVLIAVVQTRQTQHQDSSDDASAMELDGQSARRKSMAAQVIKGEVNVLQEALDALRTMSSNTANDKRKATDDSLSTTKKHKR</sequence>
<dbReference type="GO" id="GO:0005634">
    <property type="term" value="C:nucleus"/>
    <property type="evidence" value="ECO:0007669"/>
    <property type="project" value="TreeGrafter"/>
</dbReference>
<accession>A0AAE0WKU8</accession>
<dbReference type="PANTHER" id="PTHR13271:SF34">
    <property type="entry name" value="N-LYSINE METHYLTRANSFERASE SETD6"/>
    <property type="match status" value="1"/>
</dbReference>
<dbReference type="GeneID" id="89966834"/>
<evidence type="ECO:0000313" key="7">
    <source>
        <dbReference type="Proteomes" id="UP001274830"/>
    </source>
</evidence>
<dbReference type="AlphaFoldDB" id="A0AAE0WKU8"/>
<dbReference type="PROSITE" id="PS50280">
    <property type="entry name" value="SET"/>
    <property type="match status" value="1"/>
</dbReference>
<evidence type="ECO:0000256" key="1">
    <source>
        <dbReference type="ARBA" id="ARBA00022603"/>
    </source>
</evidence>
<dbReference type="SUPFAM" id="SSF82199">
    <property type="entry name" value="SET domain"/>
    <property type="match status" value="1"/>
</dbReference>
<dbReference type="InterPro" id="IPR036464">
    <property type="entry name" value="Rubisco_LSMT_subst-bd_sf"/>
</dbReference>
<dbReference type="EMBL" id="JAUTXT010000024">
    <property type="protein sequence ID" value="KAK3673576.1"/>
    <property type="molecule type" value="Genomic_DNA"/>
</dbReference>
<gene>
    <name evidence="6" type="primary">RMS1</name>
    <name evidence="6" type="ORF">LTR78_006480</name>
</gene>
<organism evidence="6 7">
    <name type="scientific">Recurvomyces mirabilis</name>
    <dbReference type="NCBI Taxonomy" id="574656"/>
    <lineage>
        <taxon>Eukaryota</taxon>
        <taxon>Fungi</taxon>
        <taxon>Dikarya</taxon>
        <taxon>Ascomycota</taxon>
        <taxon>Pezizomycotina</taxon>
        <taxon>Dothideomycetes</taxon>
        <taxon>Dothideomycetidae</taxon>
        <taxon>Mycosphaerellales</taxon>
        <taxon>Teratosphaeriaceae</taxon>
        <taxon>Recurvomyces</taxon>
    </lineage>
</organism>
<dbReference type="InterPro" id="IPR050600">
    <property type="entry name" value="SETD3_SETD6_MTase"/>
</dbReference>
<reference evidence="6" key="1">
    <citation type="submission" date="2023-07" db="EMBL/GenBank/DDBJ databases">
        <title>Black Yeasts Isolated from many extreme environments.</title>
        <authorList>
            <person name="Coleine C."/>
            <person name="Stajich J.E."/>
            <person name="Selbmann L."/>
        </authorList>
    </citation>
    <scope>NUCLEOTIDE SEQUENCE</scope>
    <source>
        <strain evidence="6">CCFEE 5485</strain>
    </source>
</reference>
<keyword evidence="7" id="KW-1185">Reference proteome</keyword>
<dbReference type="GO" id="GO:0016279">
    <property type="term" value="F:protein-lysine N-methyltransferase activity"/>
    <property type="evidence" value="ECO:0007669"/>
    <property type="project" value="TreeGrafter"/>
</dbReference>
<dbReference type="Proteomes" id="UP001274830">
    <property type="component" value="Unassembled WGS sequence"/>
</dbReference>
<evidence type="ECO:0000259" key="5">
    <source>
        <dbReference type="PROSITE" id="PS50280"/>
    </source>
</evidence>
<evidence type="ECO:0000256" key="3">
    <source>
        <dbReference type="ARBA" id="ARBA00022691"/>
    </source>
</evidence>
<dbReference type="Pfam" id="PF00856">
    <property type="entry name" value="SET"/>
    <property type="match status" value="1"/>
</dbReference>
<proteinExistence type="predicted"/>
<dbReference type="RefSeq" id="XP_064690184.1">
    <property type="nucleotide sequence ID" value="XM_064842278.1"/>
</dbReference>
<keyword evidence="1" id="KW-0489">Methyltransferase</keyword>
<dbReference type="GO" id="GO:0032259">
    <property type="term" value="P:methylation"/>
    <property type="evidence" value="ECO:0007669"/>
    <property type="project" value="UniProtKB-KW"/>
</dbReference>
<dbReference type="Gene3D" id="3.90.1410.10">
    <property type="entry name" value="set domain protein methyltransferase, domain 1"/>
    <property type="match status" value="1"/>
</dbReference>
<name>A0AAE0WKU8_9PEZI</name>
<dbReference type="InterPro" id="IPR001214">
    <property type="entry name" value="SET_dom"/>
</dbReference>